<dbReference type="InterPro" id="IPR012902">
    <property type="entry name" value="N_methyl_site"/>
</dbReference>
<organism evidence="2 3">
    <name type="scientific">Candidatus Woesebacteria bacterium RIFCSPHIGHO2_01_FULL_44_21</name>
    <dbReference type="NCBI Taxonomy" id="1802503"/>
    <lineage>
        <taxon>Bacteria</taxon>
        <taxon>Candidatus Woeseibacteriota</taxon>
    </lineage>
</organism>
<dbReference type="AlphaFoldDB" id="A0A1F7YXC1"/>
<protein>
    <recommendedName>
        <fullName evidence="4">General secretion pathway GspH domain-containing protein</fullName>
    </recommendedName>
</protein>
<keyword evidence="1" id="KW-0812">Transmembrane</keyword>
<sequence>MQFFPARHKGLTLIELLVVVVIIGVMATPLLLTYRSHRTSQALLSSAETVANHTRSAHVFAREARTQRGWGVRSTGQTSYSIFSLSTAGTRDEQKYVLDSGVAFEDDFEILFEIGTGDTARDATIVLVNANGRKSVVNVGRSGVVEVIHE</sequence>
<feature type="transmembrane region" description="Helical" evidence="1">
    <location>
        <begin position="12"/>
        <end position="34"/>
    </location>
</feature>
<evidence type="ECO:0008006" key="4">
    <source>
        <dbReference type="Google" id="ProtNLM"/>
    </source>
</evidence>
<dbReference type="Pfam" id="PF07963">
    <property type="entry name" value="N_methyl"/>
    <property type="match status" value="1"/>
</dbReference>
<reference evidence="2 3" key="1">
    <citation type="journal article" date="2016" name="Nat. Commun.">
        <title>Thousands of microbial genomes shed light on interconnected biogeochemical processes in an aquifer system.</title>
        <authorList>
            <person name="Anantharaman K."/>
            <person name="Brown C.T."/>
            <person name="Hug L.A."/>
            <person name="Sharon I."/>
            <person name="Castelle C.J."/>
            <person name="Probst A.J."/>
            <person name="Thomas B.C."/>
            <person name="Singh A."/>
            <person name="Wilkins M.J."/>
            <person name="Karaoz U."/>
            <person name="Brodie E.L."/>
            <person name="Williams K.H."/>
            <person name="Hubbard S.S."/>
            <person name="Banfield J.F."/>
        </authorList>
    </citation>
    <scope>NUCLEOTIDE SEQUENCE [LARGE SCALE GENOMIC DNA]</scope>
</reference>
<name>A0A1F7YXC1_9BACT</name>
<keyword evidence="1" id="KW-0472">Membrane</keyword>
<dbReference type="Proteomes" id="UP000178870">
    <property type="component" value="Unassembled WGS sequence"/>
</dbReference>
<evidence type="ECO:0000313" key="2">
    <source>
        <dbReference type="EMBL" id="OGM31996.1"/>
    </source>
</evidence>
<gene>
    <name evidence="2" type="ORF">A2803_02810</name>
</gene>
<evidence type="ECO:0000313" key="3">
    <source>
        <dbReference type="Proteomes" id="UP000178870"/>
    </source>
</evidence>
<proteinExistence type="predicted"/>
<keyword evidence="1" id="KW-1133">Transmembrane helix</keyword>
<dbReference type="EMBL" id="MGGP01000019">
    <property type="protein sequence ID" value="OGM31996.1"/>
    <property type="molecule type" value="Genomic_DNA"/>
</dbReference>
<dbReference type="Gene3D" id="3.30.700.10">
    <property type="entry name" value="Glycoprotein, Type 4 Pilin"/>
    <property type="match status" value="1"/>
</dbReference>
<dbReference type="InterPro" id="IPR045584">
    <property type="entry name" value="Pilin-like"/>
</dbReference>
<dbReference type="SUPFAM" id="SSF54523">
    <property type="entry name" value="Pili subunits"/>
    <property type="match status" value="1"/>
</dbReference>
<dbReference type="NCBIfam" id="TIGR02532">
    <property type="entry name" value="IV_pilin_GFxxxE"/>
    <property type="match status" value="1"/>
</dbReference>
<comment type="caution">
    <text evidence="2">The sequence shown here is derived from an EMBL/GenBank/DDBJ whole genome shotgun (WGS) entry which is preliminary data.</text>
</comment>
<accession>A0A1F7YXC1</accession>
<evidence type="ECO:0000256" key="1">
    <source>
        <dbReference type="SAM" id="Phobius"/>
    </source>
</evidence>